<dbReference type="Gene3D" id="2.30.29.30">
    <property type="entry name" value="Pleckstrin-homology domain (PH domain)/Phosphotyrosine-binding domain (PTB)"/>
    <property type="match status" value="1"/>
</dbReference>
<dbReference type="GO" id="GO:0005096">
    <property type="term" value="F:GTPase activator activity"/>
    <property type="evidence" value="ECO:0007669"/>
    <property type="project" value="UniProtKB-KW"/>
</dbReference>
<dbReference type="EMBL" id="UZAG01001052">
    <property type="protein sequence ID" value="VDO10268.1"/>
    <property type="molecule type" value="Genomic_DNA"/>
</dbReference>
<sequence>MERGPQTSDGNFAVHFADFGDENLHDTTMSSCDSGTLLQKTRYIAERNSRLMASESSGWRLSLSRSARFDIHDLRGVDVGGAFEGVLIRKHTYESLDRKASSRSWEKVYAVLRGSQLAFFKDQKHMEENILFHAEEPLNLEGCSVSVAAEYTKKKNVLSLKSPTGAEYLLQTASDEDMERWLRRLQLATGQSQGEVVARSQTLPVEGSTKAKKGFFSRGKK</sequence>
<evidence type="ECO:0000313" key="3">
    <source>
        <dbReference type="EMBL" id="VDO10268.1"/>
    </source>
</evidence>
<dbReference type="InterPro" id="IPR001849">
    <property type="entry name" value="PH_domain"/>
</dbReference>
<evidence type="ECO:0000313" key="4">
    <source>
        <dbReference type="Proteomes" id="UP000280834"/>
    </source>
</evidence>
<keyword evidence="4" id="KW-1185">Reference proteome</keyword>
<dbReference type="Proteomes" id="UP000280834">
    <property type="component" value="Unassembled WGS sequence"/>
</dbReference>
<dbReference type="PANTHER" id="PTHR23176:SF129">
    <property type="entry name" value="RHO GTPASE ACTIVATING PROTEIN AT 16F, ISOFORM E-RELATED"/>
    <property type="match status" value="1"/>
</dbReference>
<dbReference type="Pfam" id="PF15410">
    <property type="entry name" value="PH_9"/>
    <property type="match status" value="1"/>
</dbReference>
<protein>
    <submittedName>
        <fullName evidence="5">PH domain-containing protein</fullName>
    </submittedName>
</protein>
<evidence type="ECO:0000259" key="2">
    <source>
        <dbReference type="PROSITE" id="PS50003"/>
    </source>
</evidence>
<dbReference type="PANTHER" id="PTHR23176">
    <property type="entry name" value="RHO/RAC/CDC GTPASE-ACTIVATING PROTEIN"/>
    <property type="match status" value="1"/>
</dbReference>
<dbReference type="GO" id="GO:0005543">
    <property type="term" value="F:phospholipid binding"/>
    <property type="evidence" value="ECO:0007669"/>
    <property type="project" value="InterPro"/>
</dbReference>
<organism evidence="5">
    <name type="scientific">Brugia timori</name>
    <dbReference type="NCBI Taxonomy" id="42155"/>
    <lineage>
        <taxon>Eukaryota</taxon>
        <taxon>Metazoa</taxon>
        <taxon>Ecdysozoa</taxon>
        <taxon>Nematoda</taxon>
        <taxon>Chromadorea</taxon>
        <taxon>Rhabditida</taxon>
        <taxon>Spirurina</taxon>
        <taxon>Spiruromorpha</taxon>
        <taxon>Filarioidea</taxon>
        <taxon>Onchocercidae</taxon>
        <taxon>Brugia</taxon>
    </lineage>
</organism>
<dbReference type="InterPro" id="IPR041681">
    <property type="entry name" value="PH_9"/>
</dbReference>
<dbReference type="CDD" id="cd10571">
    <property type="entry name" value="PH_beta_spectrin"/>
    <property type="match status" value="1"/>
</dbReference>
<reference evidence="5" key="1">
    <citation type="submission" date="2017-02" db="UniProtKB">
        <authorList>
            <consortium name="WormBaseParasite"/>
        </authorList>
    </citation>
    <scope>IDENTIFICATION</scope>
</reference>
<dbReference type="SMART" id="SM00233">
    <property type="entry name" value="PH"/>
    <property type="match status" value="1"/>
</dbReference>
<gene>
    <name evidence="3" type="ORF">BTMF_LOCUS1451</name>
</gene>
<accession>A0A0R3Q719</accession>
<dbReference type="PROSITE" id="PS50003">
    <property type="entry name" value="PH_DOMAIN"/>
    <property type="match status" value="1"/>
</dbReference>
<dbReference type="InterPro" id="IPR011993">
    <property type="entry name" value="PH-like_dom_sf"/>
</dbReference>
<dbReference type="SUPFAM" id="SSF50729">
    <property type="entry name" value="PH domain-like"/>
    <property type="match status" value="1"/>
</dbReference>
<dbReference type="GO" id="GO:0005737">
    <property type="term" value="C:cytoplasm"/>
    <property type="evidence" value="ECO:0007669"/>
    <property type="project" value="TreeGrafter"/>
</dbReference>
<dbReference type="PRINTS" id="PR00683">
    <property type="entry name" value="SPECTRINPH"/>
</dbReference>
<dbReference type="FunFam" id="2.30.29.30:FF:000024">
    <property type="entry name" value="Spectrin beta chain"/>
    <property type="match status" value="1"/>
</dbReference>
<dbReference type="STRING" id="42155.A0A0R3Q719"/>
<dbReference type="WBParaSite" id="BTMF_0000212301-mRNA-1">
    <property type="protein sequence ID" value="BTMF_0000212301-mRNA-1"/>
    <property type="gene ID" value="BTMF_0000212301"/>
</dbReference>
<evidence type="ECO:0000313" key="5">
    <source>
        <dbReference type="WBParaSite" id="BTMF_0000212301-mRNA-1"/>
    </source>
</evidence>
<feature type="domain" description="PH" evidence="2">
    <location>
        <begin position="80"/>
        <end position="190"/>
    </location>
</feature>
<keyword evidence="1" id="KW-0343">GTPase activation</keyword>
<proteinExistence type="predicted"/>
<dbReference type="InterPro" id="IPR050729">
    <property type="entry name" value="Rho-GAP"/>
</dbReference>
<dbReference type="AlphaFoldDB" id="A0A0R3Q719"/>
<reference evidence="3 4" key="2">
    <citation type="submission" date="2018-11" db="EMBL/GenBank/DDBJ databases">
        <authorList>
            <consortium name="Pathogen Informatics"/>
        </authorList>
    </citation>
    <scope>NUCLEOTIDE SEQUENCE [LARGE SCALE GENOMIC DNA]</scope>
</reference>
<dbReference type="InterPro" id="IPR001605">
    <property type="entry name" value="PH_dom-spectrin-type"/>
</dbReference>
<evidence type="ECO:0000256" key="1">
    <source>
        <dbReference type="ARBA" id="ARBA00022468"/>
    </source>
</evidence>
<name>A0A0R3Q719_9BILA</name>